<feature type="region of interest" description="Disordered" evidence="3">
    <location>
        <begin position="52"/>
        <end position="72"/>
    </location>
</feature>
<keyword evidence="2" id="KW-0539">Nucleus</keyword>
<proteinExistence type="predicted"/>
<evidence type="ECO:0000256" key="1">
    <source>
        <dbReference type="ARBA" id="ARBA00004123"/>
    </source>
</evidence>
<dbReference type="GO" id="GO:0003824">
    <property type="term" value="F:catalytic activity"/>
    <property type="evidence" value="ECO:0007669"/>
    <property type="project" value="InterPro"/>
</dbReference>
<dbReference type="GO" id="GO:0005634">
    <property type="term" value="C:nucleus"/>
    <property type="evidence" value="ECO:0007669"/>
    <property type="project" value="UniProtKB-SubCell"/>
</dbReference>
<dbReference type="GO" id="GO:0003677">
    <property type="term" value="F:DNA binding"/>
    <property type="evidence" value="ECO:0007669"/>
    <property type="project" value="InterPro"/>
</dbReference>
<dbReference type="GO" id="GO:0006281">
    <property type="term" value="P:DNA repair"/>
    <property type="evidence" value="ECO:0007669"/>
    <property type="project" value="InterPro"/>
</dbReference>
<gene>
    <name evidence="4" type="ORF">g.13468</name>
    <name evidence="5" type="ORF">g.13470</name>
</gene>
<name>A0A1B6M8D0_9HEMI</name>
<dbReference type="PANTHER" id="PTHR15074">
    <property type="entry name" value="METHYL-CPG-BINDING PROTEIN"/>
    <property type="match status" value="1"/>
</dbReference>
<protein>
    <recommendedName>
        <fullName evidence="6">HhH-GPD domain-containing protein</fullName>
    </recommendedName>
</protein>
<dbReference type="AlphaFoldDB" id="A0A1B6M8D0"/>
<evidence type="ECO:0000256" key="2">
    <source>
        <dbReference type="ARBA" id="ARBA00023242"/>
    </source>
</evidence>
<dbReference type="EMBL" id="GEBQ01007785">
    <property type="protein sequence ID" value="JAT32192.1"/>
    <property type="molecule type" value="Transcribed_RNA"/>
</dbReference>
<dbReference type="FunFam" id="1.10.340.30:FF:000042">
    <property type="entry name" value="Methyl-CpG-binding domain protein 4"/>
    <property type="match status" value="1"/>
</dbReference>
<dbReference type="PANTHER" id="PTHR15074:SF0">
    <property type="entry name" value="METHYL-CPG-BINDING DOMAIN PROTEIN 4-LIKE PROTEIN"/>
    <property type="match status" value="1"/>
</dbReference>
<organism evidence="5">
    <name type="scientific">Graphocephala atropunctata</name>
    <dbReference type="NCBI Taxonomy" id="36148"/>
    <lineage>
        <taxon>Eukaryota</taxon>
        <taxon>Metazoa</taxon>
        <taxon>Ecdysozoa</taxon>
        <taxon>Arthropoda</taxon>
        <taxon>Hexapoda</taxon>
        <taxon>Insecta</taxon>
        <taxon>Pterygota</taxon>
        <taxon>Neoptera</taxon>
        <taxon>Paraneoptera</taxon>
        <taxon>Hemiptera</taxon>
        <taxon>Auchenorrhyncha</taxon>
        <taxon>Membracoidea</taxon>
        <taxon>Cicadellidae</taxon>
        <taxon>Cicadellinae</taxon>
        <taxon>Cicadellini</taxon>
        <taxon>Graphocephala</taxon>
    </lineage>
</organism>
<accession>A0A1B6M8D0</accession>
<dbReference type="InterPro" id="IPR011257">
    <property type="entry name" value="DNA_glycosylase"/>
</dbReference>
<evidence type="ECO:0000256" key="3">
    <source>
        <dbReference type="SAM" id="MobiDB-lite"/>
    </source>
</evidence>
<evidence type="ECO:0000313" key="4">
    <source>
        <dbReference type="EMBL" id="JAT10631.1"/>
    </source>
</evidence>
<dbReference type="Gene3D" id="1.10.340.30">
    <property type="entry name" value="Hypothetical protein, domain 2"/>
    <property type="match status" value="1"/>
</dbReference>
<comment type="subcellular location">
    <subcellularLocation>
        <location evidence="1">Nucleus</location>
    </subcellularLocation>
</comment>
<sequence length="274" mass="32249">MRHKMTETVGKIENINKENGREEQDNLPELLYDNERQTNIVTNVNTKSLCTSENECNQDNQNESPSNPLIVSESGIENNVNKQLLLSPSLSKHRLAYTKRRAGVLYKQLRSSKLCKVNSKYFNEANKTKKRWIPPRSPYSLVQEDLFDNPWQLLVATIFLTKTTAKRAIPQLHKFLSRYSRPEDVLQASYEDIDEYFKPLGLTTTRSHIIMRFTVEYLEKDWKYPRELYGIGKYGDDSYRMFCIHEWRQVSPDDIPLTMYRNWLLENAERLGID</sequence>
<evidence type="ECO:0008006" key="6">
    <source>
        <dbReference type="Google" id="ProtNLM"/>
    </source>
</evidence>
<reference evidence="5" key="1">
    <citation type="submission" date="2015-11" db="EMBL/GenBank/DDBJ databases">
        <title>De novo transcriptome assembly of four potential Pierce s Disease insect vectors from Arizona vineyards.</title>
        <authorList>
            <person name="Tassone E.E."/>
        </authorList>
    </citation>
    <scope>NUCLEOTIDE SEQUENCE</scope>
</reference>
<dbReference type="EMBL" id="GEBQ01029346">
    <property type="protein sequence ID" value="JAT10631.1"/>
    <property type="molecule type" value="Transcribed_RNA"/>
</dbReference>
<dbReference type="InterPro" id="IPR045138">
    <property type="entry name" value="MeCP2/MBD4"/>
</dbReference>
<dbReference type="SUPFAM" id="SSF48150">
    <property type="entry name" value="DNA-glycosylase"/>
    <property type="match status" value="1"/>
</dbReference>
<evidence type="ECO:0000313" key="5">
    <source>
        <dbReference type="EMBL" id="JAT32192.1"/>
    </source>
</evidence>